<keyword evidence="2" id="KW-1185">Reference proteome</keyword>
<reference evidence="1 2" key="1">
    <citation type="journal article" date="2019" name="Nat. Commun.">
        <title>A new type of DNA phosphorothioation-based antiviral system in archaea.</title>
        <authorList>
            <person name="Xiong L."/>
            <person name="Liu S."/>
            <person name="Chen S."/>
            <person name="Xiao Y."/>
            <person name="Zhu B."/>
            <person name="Gao Y."/>
            <person name="Zhang Y."/>
            <person name="Chen B."/>
            <person name="Luo J."/>
            <person name="Deng Z."/>
            <person name="Chen X."/>
            <person name="Wang L."/>
            <person name="Chen S."/>
        </authorList>
    </citation>
    <scope>NUCLEOTIDE SEQUENCE [LARGE SCALE GENOMIC DNA]</scope>
    <source>
        <strain evidence="1 2">CBA1105</strain>
    </source>
</reference>
<dbReference type="RefSeq" id="WP_049993797.1">
    <property type="nucleotide sequence ID" value="NZ_CP031310.1"/>
</dbReference>
<dbReference type="AlphaFoldDB" id="A0A4D6HA11"/>
<name>A0A4D6HA11_9EURY</name>
<dbReference type="SUPFAM" id="SSF56235">
    <property type="entry name" value="N-terminal nucleophile aminohydrolases (Ntn hydrolases)"/>
    <property type="match status" value="1"/>
</dbReference>
<dbReference type="Gene3D" id="3.40.50.620">
    <property type="entry name" value="HUPs"/>
    <property type="match status" value="1"/>
</dbReference>
<dbReference type="InterPro" id="IPR014729">
    <property type="entry name" value="Rossmann-like_a/b/a_fold"/>
</dbReference>
<dbReference type="SUPFAM" id="SSF52402">
    <property type="entry name" value="Adenine nucleotide alpha hydrolases-like"/>
    <property type="match status" value="1"/>
</dbReference>
<accession>A0A4D6HA11</accession>
<evidence type="ECO:0000313" key="1">
    <source>
        <dbReference type="EMBL" id="QCC50351.1"/>
    </source>
</evidence>
<protein>
    <submittedName>
        <fullName evidence="1">Uncharacterized protein</fullName>
    </submittedName>
</protein>
<dbReference type="InterPro" id="IPR051786">
    <property type="entry name" value="ASN_synthetase/amidase"/>
</dbReference>
<dbReference type="KEGG" id="hsn:DV733_03460"/>
<dbReference type="STRING" id="1457250.GCA_000755225_02991"/>
<sequence>MIDVVSTSYREWNEFDGVTVCGFAFDGETLLSEQSLCTHFADVETLSGFADALDALDGFFAVALEGEDGLFLGVDHVRSIPLLYAPEAGLAGDDAAGIRKRLGDPPNDPLAESELLAGGTVLDNRTLVSDLFTVRPGEAVELRDGEAETERYFEYCPTGGTGVGDREARERLHEALDTSFDRFVDFVGDRQVALSLSGGTDSRLLATELARRDCDVLAYSFGRPDCADVTVAAEIAAALDIPWTFVEYTMEGWREWYCSPEREAFVAATTTDDSIPNYGLMPALAHLREVGLLDDDAVCTAGQTVVGMSENVPDQLTVPEPTVDSLRDAIVDYWARWQWDNPAFDRAVRERIADSVSAEVTSLESGFSQFERWKMADRHVKYFIAEARQYDFHGLSWWYPLWDRELVAAWEATSFSDRRGKQLYTAVADERFTDVAGVSPAAAAGTVAGTAAPSLAGRAFDSVAETLADSPIAPLIAPVYWWLQRRRSTYGDHPLAWYGMIPPDLFARLYSGREDVHTLQTLDAVDRASFLDGTVTDPPKDGVLSLPYDGRE</sequence>
<evidence type="ECO:0000313" key="2">
    <source>
        <dbReference type="Proteomes" id="UP000296706"/>
    </source>
</evidence>
<proteinExistence type="predicted"/>
<dbReference type="OrthoDB" id="8692at2157"/>
<dbReference type="InterPro" id="IPR029055">
    <property type="entry name" value="Ntn_hydrolases_N"/>
</dbReference>
<gene>
    <name evidence="1" type="ORF">DV733_03460</name>
</gene>
<dbReference type="EMBL" id="CP031310">
    <property type="protein sequence ID" value="QCC50351.1"/>
    <property type="molecule type" value="Genomic_DNA"/>
</dbReference>
<dbReference type="PANTHER" id="PTHR43284">
    <property type="entry name" value="ASPARAGINE SYNTHETASE (GLUTAMINE-HYDROLYZING)"/>
    <property type="match status" value="1"/>
</dbReference>
<dbReference type="PANTHER" id="PTHR43284:SF1">
    <property type="entry name" value="ASPARAGINE SYNTHETASE"/>
    <property type="match status" value="1"/>
</dbReference>
<organism evidence="1 2">
    <name type="scientific">Halapricum salinum</name>
    <dbReference type="NCBI Taxonomy" id="1457250"/>
    <lineage>
        <taxon>Archaea</taxon>
        <taxon>Methanobacteriati</taxon>
        <taxon>Methanobacteriota</taxon>
        <taxon>Stenosarchaea group</taxon>
        <taxon>Halobacteria</taxon>
        <taxon>Halobacteriales</taxon>
        <taxon>Haloarculaceae</taxon>
        <taxon>Halapricum</taxon>
    </lineage>
</organism>
<dbReference type="Proteomes" id="UP000296706">
    <property type="component" value="Chromosome"/>
</dbReference>
<dbReference type="GeneID" id="39846891"/>